<reference evidence="2 3" key="1">
    <citation type="journal article" date="2010" name="Science">
        <title>Genome expansion and gene loss in powdery mildew fungi reveal tradeoffs in extreme parasitism.</title>
        <authorList>
            <person name="Spanu P.D."/>
            <person name="Abbott J.C."/>
            <person name="Amselem J."/>
            <person name="Burgis T.A."/>
            <person name="Soanes D.M."/>
            <person name="Stueber K."/>
            <person name="Ver Loren van Themaat E."/>
            <person name="Brown J.K.M."/>
            <person name="Butcher S.A."/>
            <person name="Gurr S.J."/>
            <person name="Lebrun M.-H."/>
            <person name="Ridout C.J."/>
            <person name="Schulze-Lefert P."/>
            <person name="Talbot N.J."/>
            <person name="Ahmadinejad N."/>
            <person name="Ametz C."/>
            <person name="Barton G.R."/>
            <person name="Benjdia M."/>
            <person name="Bidzinski P."/>
            <person name="Bindschedler L.V."/>
            <person name="Both M."/>
            <person name="Brewer M.T."/>
            <person name="Cadle-Davidson L."/>
            <person name="Cadle-Davidson M.M."/>
            <person name="Collemare J."/>
            <person name="Cramer R."/>
            <person name="Frenkel O."/>
            <person name="Godfrey D."/>
            <person name="Harriman J."/>
            <person name="Hoede C."/>
            <person name="King B.C."/>
            <person name="Klages S."/>
            <person name="Kleemann J."/>
            <person name="Knoll D."/>
            <person name="Koti P.S."/>
            <person name="Kreplak J."/>
            <person name="Lopez-Ruiz F.J."/>
            <person name="Lu X."/>
            <person name="Maekawa T."/>
            <person name="Mahanil S."/>
            <person name="Micali C."/>
            <person name="Milgroom M.G."/>
            <person name="Montana G."/>
            <person name="Noir S."/>
            <person name="O'Connell R.J."/>
            <person name="Oberhaensli S."/>
            <person name="Parlange F."/>
            <person name="Pedersen C."/>
            <person name="Quesneville H."/>
            <person name="Reinhardt R."/>
            <person name="Rott M."/>
            <person name="Sacristan S."/>
            <person name="Schmidt S.M."/>
            <person name="Schoen M."/>
            <person name="Skamnioti P."/>
            <person name="Sommer H."/>
            <person name="Stephens A."/>
            <person name="Takahara H."/>
            <person name="Thordal-Christensen H."/>
            <person name="Vigouroux M."/>
            <person name="Wessling R."/>
            <person name="Wicker T."/>
            <person name="Panstruga R."/>
        </authorList>
    </citation>
    <scope>NUCLEOTIDE SEQUENCE [LARGE SCALE GENOMIC DNA]</scope>
    <source>
        <strain evidence="2">DH14</strain>
    </source>
</reference>
<keyword evidence="3" id="KW-1185">Reference proteome</keyword>
<evidence type="ECO:0000313" key="2">
    <source>
        <dbReference type="EMBL" id="CCU76404.1"/>
    </source>
</evidence>
<dbReference type="HOGENOM" id="CLU_127756_0_0_1"/>
<name>N1J9Y1_BLUG1</name>
<evidence type="ECO:0000313" key="3">
    <source>
        <dbReference type="Proteomes" id="UP000015441"/>
    </source>
</evidence>
<dbReference type="Proteomes" id="UP000015441">
    <property type="component" value="Unassembled WGS sequence"/>
</dbReference>
<accession>N1J9Y1</accession>
<gene>
    <name evidence="2" type="ORF">BGHDH14_bgh01404</name>
</gene>
<dbReference type="AlphaFoldDB" id="N1J9Y1"/>
<feature type="chain" id="PRO_5004107577" evidence="1">
    <location>
        <begin position="19"/>
        <end position="166"/>
    </location>
</feature>
<proteinExistence type="predicted"/>
<organism evidence="2 3">
    <name type="scientific">Blumeria graminis f. sp. hordei (strain DH14)</name>
    <name type="common">Barley powdery mildew</name>
    <name type="synonym">Oidium monilioides f. sp. hordei</name>
    <dbReference type="NCBI Taxonomy" id="546991"/>
    <lineage>
        <taxon>Eukaryota</taxon>
        <taxon>Fungi</taxon>
        <taxon>Dikarya</taxon>
        <taxon>Ascomycota</taxon>
        <taxon>Pezizomycotina</taxon>
        <taxon>Leotiomycetes</taxon>
        <taxon>Erysiphales</taxon>
        <taxon>Erysiphaceae</taxon>
        <taxon>Blumeria</taxon>
        <taxon>Blumeria hordei</taxon>
    </lineage>
</organism>
<keyword evidence="1" id="KW-0732">Signal</keyword>
<comment type="caution">
    <text evidence="2">The sequence shown here is derived from an EMBL/GenBank/DDBJ whole genome shotgun (WGS) entry which is preliminary data.</text>
</comment>
<dbReference type="InParanoid" id="N1J9Y1"/>
<sequence length="166" mass="19181">MRLSNLAIIIYAARFISAASNYKTAHIEEERKGFICNGEYFYEAQYSEDRVRALKIMEHSHMTPISAEKLNNIFEAEQPQRLMMYDNGDAKEHYVFLLPNLANVVRRESHKLEREYNLVLDDSGRVCALIVWNKKITPNGQISEEPTLEICSVRGQDGQCRDALPR</sequence>
<dbReference type="OrthoDB" id="3607046at2759"/>
<dbReference type="EMBL" id="CAUH01002497">
    <property type="protein sequence ID" value="CCU76404.1"/>
    <property type="molecule type" value="Genomic_DNA"/>
</dbReference>
<protein>
    <submittedName>
        <fullName evidence="2">CSEP0030 putative effector protein</fullName>
    </submittedName>
</protein>
<evidence type="ECO:0000256" key="1">
    <source>
        <dbReference type="SAM" id="SignalP"/>
    </source>
</evidence>
<feature type="signal peptide" evidence="1">
    <location>
        <begin position="1"/>
        <end position="18"/>
    </location>
</feature>